<feature type="region of interest" description="Disordered" evidence="1">
    <location>
        <begin position="1"/>
        <end position="75"/>
    </location>
</feature>
<dbReference type="AlphaFoldDB" id="A0A6C0KDM2"/>
<dbReference type="EMBL" id="MN740847">
    <property type="protein sequence ID" value="QHU14810.1"/>
    <property type="molecule type" value="Genomic_DNA"/>
</dbReference>
<feature type="compositionally biased region" description="Basic residues" evidence="1">
    <location>
        <begin position="47"/>
        <end position="63"/>
    </location>
</feature>
<proteinExistence type="predicted"/>
<feature type="region of interest" description="Disordered" evidence="1">
    <location>
        <begin position="135"/>
        <end position="212"/>
    </location>
</feature>
<accession>A0A6C0KDM2</accession>
<evidence type="ECO:0000256" key="1">
    <source>
        <dbReference type="SAM" id="MobiDB-lite"/>
    </source>
</evidence>
<sequence length="212" mass="24313">MSGEQKSGESKVQIPQFRQASAKALAEGKTTGHISSGVRPPSPGSRLSRRSRFGLRTSPRRGVPRTVPDHPWGEGLHHIGILDEVEEHGKKRKEKAAKIKAIGKRNRDIFPIKARMGVKEGKETETIPAFLTERIKQLSKDPISDLTKTSLGAESQRKVTGIKKDKRRKKDPQSAGKRKTRRKKRRKTKKNKRSKKRRVKKRKTRKRRRKRR</sequence>
<feature type="compositionally biased region" description="Basic residues" evidence="1">
    <location>
        <begin position="160"/>
        <end position="212"/>
    </location>
</feature>
<reference evidence="2" key="1">
    <citation type="journal article" date="2020" name="Nature">
        <title>Giant virus diversity and host interactions through global metagenomics.</title>
        <authorList>
            <person name="Schulz F."/>
            <person name="Roux S."/>
            <person name="Paez-Espino D."/>
            <person name="Jungbluth S."/>
            <person name="Walsh D.A."/>
            <person name="Denef V.J."/>
            <person name="McMahon K.D."/>
            <person name="Konstantinidis K.T."/>
            <person name="Eloe-Fadrosh E.A."/>
            <person name="Kyrpides N.C."/>
            <person name="Woyke T."/>
        </authorList>
    </citation>
    <scope>NUCLEOTIDE SEQUENCE</scope>
    <source>
        <strain evidence="2">GVMAG-S-1102244-55</strain>
    </source>
</reference>
<protein>
    <submittedName>
        <fullName evidence="2">Uncharacterized protein</fullName>
    </submittedName>
</protein>
<name>A0A6C0KDM2_9ZZZZ</name>
<evidence type="ECO:0000313" key="2">
    <source>
        <dbReference type="EMBL" id="QHU14810.1"/>
    </source>
</evidence>
<organism evidence="2">
    <name type="scientific">viral metagenome</name>
    <dbReference type="NCBI Taxonomy" id="1070528"/>
    <lineage>
        <taxon>unclassified sequences</taxon>
        <taxon>metagenomes</taxon>
        <taxon>organismal metagenomes</taxon>
    </lineage>
</organism>